<gene>
    <name evidence="2" type="ORF">AMK59_7182</name>
</gene>
<keyword evidence="3" id="KW-1185">Reference proteome</keyword>
<feature type="non-terminal residue" evidence="2">
    <location>
        <position position="1"/>
    </location>
</feature>
<dbReference type="Gene3D" id="3.90.79.10">
    <property type="entry name" value="Nucleoside Triphosphate Pyrophosphohydrolase"/>
    <property type="match status" value="1"/>
</dbReference>
<evidence type="ECO:0000259" key="1">
    <source>
        <dbReference type="PROSITE" id="PS51462"/>
    </source>
</evidence>
<dbReference type="GO" id="GO:0047631">
    <property type="term" value="F:ADP-ribose diphosphatase activity"/>
    <property type="evidence" value="ECO:0007669"/>
    <property type="project" value="InterPro"/>
</dbReference>
<dbReference type="PANTHER" id="PTHR13030:SF8">
    <property type="entry name" value="ADP-RIBOSE PYROPHOSPHATASE, MITOCHONDRIAL"/>
    <property type="match status" value="1"/>
</dbReference>
<accession>A0A0T6AWU1</accession>
<dbReference type="Pfam" id="PF00293">
    <property type="entry name" value="NUDIX"/>
    <property type="match status" value="1"/>
</dbReference>
<dbReference type="Proteomes" id="UP000051574">
    <property type="component" value="Unassembled WGS sequence"/>
</dbReference>
<dbReference type="InterPro" id="IPR000086">
    <property type="entry name" value="NUDIX_hydrolase_dom"/>
</dbReference>
<protein>
    <recommendedName>
        <fullName evidence="1">Nudix hydrolase domain-containing protein</fullName>
    </recommendedName>
</protein>
<dbReference type="AlphaFoldDB" id="A0A0T6AWU1"/>
<evidence type="ECO:0000313" key="3">
    <source>
        <dbReference type="Proteomes" id="UP000051574"/>
    </source>
</evidence>
<dbReference type="EMBL" id="LJIG01022604">
    <property type="protein sequence ID" value="KRT79680.1"/>
    <property type="molecule type" value="Genomic_DNA"/>
</dbReference>
<dbReference type="InterPro" id="IPR015797">
    <property type="entry name" value="NUDIX_hydrolase-like_dom_sf"/>
</dbReference>
<comment type="caution">
    <text evidence="2">The sequence shown here is derived from an EMBL/GenBank/DDBJ whole genome shotgun (WGS) entry which is preliminary data.</text>
</comment>
<feature type="domain" description="Nudix hydrolase" evidence="1">
    <location>
        <begin position="132"/>
        <end position="291"/>
    </location>
</feature>
<evidence type="ECO:0000313" key="2">
    <source>
        <dbReference type="EMBL" id="KRT79680.1"/>
    </source>
</evidence>
<name>A0A0T6AWU1_9SCAR</name>
<dbReference type="PROSITE" id="PS51462">
    <property type="entry name" value="NUDIX"/>
    <property type="match status" value="1"/>
</dbReference>
<reference evidence="2 3" key="1">
    <citation type="submission" date="2015-09" db="EMBL/GenBank/DDBJ databases">
        <title>Draft genome of the scarab beetle Oryctes borbonicus.</title>
        <authorList>
            <person name="Meyer J.M."/>
            <person name="Markov G.V."/>
            <person name="Baskaran P."/>
            <person name="Herrmann M."/>
            <person name="Sommer R.J."/>
            <person name="Roedelsperger C."/>
        </authorList>
    </citation>
    <scope>NUCLEOTIDE SEQUENCE [LARGE SCALE GENOMIC DNA]</scope>
    <source>
        <strain evidence="2">OB123</strain>
        <tissue evidence="2">Whole animal</tissue>
    </source>
</reference>
<organism evidence="2 3">
    <name type="scientific">Oryctes borbonicus</name>
    <dbReference type="NCBI Taxonomy" id="1629725"/>
    <lineage>
        <taxon>Eukaryota</taxon>
        <taxon>Metazoa</taxon>
        <taxon>Ecdysozoa</taxon>
        <taxon>Arthropoda</taxon>
        <taxon>Hexapoda</taxon>
        <taxon>Insecta</taxon>
        <taxon>Pterygota</taxon>
        <taxon>Neoptera</taxon>
        <taxon>Endopterygota</taxon>
        <taxon>Coleoptera</taxon>
        <taxon>Polyphaga</taxon>
        <taxon>Scarabaeiformia</taxon>
        <taxon>Scarabaeidae</taxon>
        <taxon>Dynastinae</taxon>
        <taxon>Oryctes</taxon>
    </lineage>
</organism>
<dbReference type="Pfam" id="PF25969">
    <property type="entry name" value="NUDT9_N"/>
    <property type="match status" value="1"/>
</dbReference>
<dbReference type="OrthoDB" id="9972248at2759"/>
<dbReference type="SUPFAM" id="SSF55811">
    <property type="entry name" value="Nudix"/>
    <property type="match status" value="1"/>
</dbReference>
<dbReference type="InterPro" id="IPR039989">
    <property type="entry name" value="NUDT9"/>
</dbReference>
<dbReference type="CDD" id="cd03670">
    <property type="entry name" value="NUDIX_ADPRase_Nudt9"/>
    <property type="match status" value="1"/>
</dbReference>
<sequence length="298" mass="34461">NSVTSISQYLMILRRMIHFKCRNTKYPFSEVQRSLVTDDQVPWTFQFKNYQPVEYNSWVLKNKPWADPDVSASAFQPKWNELDGPVNRKSYEGEYVVENNRPLNPRGRTGITGRGVLGRWGPNHAADPIVTRWKTANGKKILHSKTNLPILQFCAIQRRDNNEWGIPGGMVDPGETVSETLKREFQEETLNGLEVNKRQMEKDKKMIAEFFKSGKEIYKGYVDDPRNTDNAWIETLAYNFHDDNGQSVGKFSLHAGDDAKNVKWMDIDQSLALRKPDAVKYLVHISQFFLKIVYTSCY</sequence>
<proteinExistence type="predicted"/>
<dbReference type="PANTHER" id="PTHR13030">
    <property type="entry name" value="NUDIX HYDROLASE"/>
    <property type="match status" value="1"/>
</dbReference>